<protein>
    <submittedName>
        <fullName evidence="2">Aste57867_196 protein</fullName>
    </submittedName>
</protein>
<sequence length="685" mass="76805">MSSLSFTKADCKCSEPLFSYKYLRTHRAGGIKLVRCFPHCCPSHSYANFCSTSIDLTSSNVTSGLEGGLAYVRMQLAGDPVFKVGDEIDASVVFDNVRAQDNLKGDWVPSLYWYYAEAKQEMVYHFNQNNCFGWHYGWVGTTKKSHRSLQHHLVGYVFRHAGGKSPPRLHVMASTISPPFIVMSYRRACVFCQKHRPPSDQVTDKPSLDATNCHCEGDLNLKYAKEPVFRKKTHAVCLDDTIILLPLVPRTLPSSSTKQSPLAKRTPRISTPPAISVVVIAPPRTPWMMETQLASLYAVVATPSLGFFPPATFRTLQHHLRRHVLRPFATKHLGLASNNIDEILLPSVLDDRVAVPSSSLDPIDSTLKAHCLDAVLSLVSLPLLRRHADHFTAAADHLLDRDGLLRAYEDWLAMLHDTVSTYVNATQGLEKLVAQLPRLPHPTLQNVLAQWKELPDTAATPGFDYFVAQVREVFMATKISPQPPIVPVMSPYNGRWIYDSTMSSANGSNISIATYLRGMFWGFCFELKLTDAALHMRSLLPAYNTIWSEFQLNGEPQVARVFPNGESTMSQLTSLLLGDYVGLHDNQSDQIRLALFGWPLGNTGNAGNEERRRAMRLSARFQQIGASNLQLQVALYEFTIERNDDATELSEMTAVQRLALYTRRQEVQSTQAAIANFDFRFRRSE</sequence>
<reference evidence="1" key="2">
    <citation type="submission" date="2019-06" db="EMBL/GenBank/DDBJ databases">
        <title>Genomics analysis of Aphanomyces spp. identifies a new class of oomycete effector associated with host adaptation.</title>
        <authorList>
            <person name="Gaulin E."/>
        </authorList>
    </citation>
    <scope>NUCLEOTIDE SEQUENCE</scope>
    <source>
        <strain evidence="1">CBS 578.67</strain>
    </source>
</reference>
<dbReference type="Proteomes" id="UP000332933">
    <property type="component" value="Unassembled WGS sequence"/>
</dbReference>
<evidence type="ECO:0000313" key="1">
    <source>
        <dbReference type="EMBL" id="KAF0720603.1"/>
    </source>
</evidence>
<keyword evidence="3" id="KW-1185">Reference proteome</keyword>
<dbReference type="OrthoDB" id="58467at2759"/>
<name>A0A485K372_9STRA</name>
<organism evidence="2 3">
    <name type="scientific">Aphanomyces stellatus</name>
    <dbReference type="NCBI Taxonomy" id="120398"/>
    <lineage>
        <taxon>Eukaryota</taxon>
        <taxon>Sar</taxon>
        <taxon>Stramenopiles</taxon>
        <taxon>Oomycota</taxon>
        <taxon>Saprolegniomycetes</taxon>
        <taxon>Saprolegniales</taxon>
        <taxon>Verrucalvaceae</taxon>
        <taxon>Aphanomyces</taxon>
    </lineage>
</organism>
<gene>
    <name evidence="2" type="primary">Aste57867_196</name>
    <name evidence="1" type="ORF">As57867_000196</name>
    <name evidence="2" type="ORF">ASTE57867_196</name>
</gene>
<proteinExistence type="predicted"/>
<evidence type="ECO:0000313" key="3">
    <source>
        <dbReference type="Proteomes" id="UP000332933"/>
    </source>
</evidence>
<accession>A0A485K372</accession>
<dbReference type="EMBL" id="VJMH01000007">
    <property type="protein sequence ID" value="KAF0720603.1"/>
    <property type="molecule type" value="Genomic_DNA"/>
</dbReference>
<reference evidence="2 3" key="1">
    <citation type="submission" date="2019-03" db="EMBL/GenBank/DDBJ databases">
        <authorList>
            <person name="Gaulin E."/>
            <person name="Dumas B."/>
        </authorList>
    </citation>
    <scope>NUCLEOTIDE SEQUENCE [LARGE SCALE GENOMIC DNA]</scope>
    <source>
        <strain evidence="2">CBS 568.67</strain>
    </source>
</reference>
<evidence type="ECO:0000313" key="2">
    <source>
        <dbReference type="EMBL" id="VFT77422.1"/>
    </source>
</evidence>
<dbReference type="EMBL" id="CAADRA010000007">
    <property type="protein sequence ID" value="VFT77422.1"/>
    <property type="molecule type" value="Genomic_DNA"/>
</dbReference>
<dbReference type="AlphaFoldDB" id="A0A485K372"/>